<feature type="binding site" evidence="9">
    <location>
        <begin position="61"/>
        <end position="70"/>
    </location>
    <ligand>
        <name>substrate</name>
    </ligand>
</feature>
<evidence type="ECO:0000313" key="15">
    <source>
        <dbReference type="Proteomes" id="UP000570514"/>
    </source>
</evidence>
<dbReference type="EC" id="4.1.1.23" evidence="9"/>
<evidence type="ECO:0000256" key="6">
    <source>
        <dbReference type="ARBA" id="ARBA00023239"/>
    </source>
</evidence>
<evidence type="ECO:0000256" key="3">
    <source>
        <dbReference type="ARBA" id="ARBA00011738"/>
    </source>
</evidence>
<keyword evidence="5 9" id="KW-0665">Pyrimidine biosynthesis</keyword>
<dbReference type="SUPFAM" id="SSF51366">
    <property type="entry name" value="Ribulose-phoshate binding barrel"/>
    <property type="match status" value="1"/>
</dbReference>
<dbReference type="EMBL" id="JAASRM010000001">
    <property type="protein sequence ID" value="NIK90502.1"/>
    <property type="molecule type" value="Genomic_DNA"/>
</dbReference>
<comment type="subunit">
    <text evidence="3 9">Homodimer.</text>
</comment>
<comment type="similarity">
    <text evidence="8 9">Belongs to the OMP decarboxylase family. Type 1 subfamily.</text>
</comment>
<dbReference type="InterPro" id="IPR011060">
    <property type="entry name" value="RibuloseP-bd_barrel"/>
</dbReference>
<dbReference type="NCBIfam" id="NF001273">
    <property type="entry name" value="PRK00230.1"/>
    <property type="match status" value="1"/>
</dbReference>
<evidence type="ECO:0000313" key="14">
    <source>
        <dbReference type="EMBL" id="NIK90502.1"/>
    </source>
</evidence>
<feature type="binding site" evidence="9 11">
    <location>
        <position position="12"/>
    </location>
    <ligand>
        <name>substrate</name>
    </ligand>
</feature>
<evidence type="ECO:0000256" key="8">
    <source>
        <dbReference type="ARBA" id="ARBA00061012"/>
    </source>
</evidence>
<dbReference type="GO" id="GO:0005829">
    <property type="term" value="C:cytosol"/>
    <property type="evidence" value="ECO:0007669"/>
    <property type="project" value="TreeGrafter"/>
</dbReference>
<dbReference type="PROSITE" id="PS00156">
    <property type="entry name" value="OMPDECASE"/>
    <property type="match status" value="1"/>
</dbReference>
<reference evidence="14 15" key="1">
    <citation type="submission" date="2020-03" db="EMBL/GenBank/DDBJ databases">
        <title>Genomic Encyclopedia of Type Strains, Phase IV (KMG-IV): sequencing the most valuable type-strain genomes for metagenomic binning, comparative biology and taxonomic classification.</title>
        <authorList>
            <person name="Goeker M."/>
        </authorList>
    </citation>
    <scope>NUCLEOTIDE SEQUENCE [LARGE SCALE GENOMIC DNA]</scope>
    <source>
        <strain evidence="14 15">DSM 19867</strain>
    </source>
</reference>
<dbReference type="PANTHER" id="PTHR32119">
    <property type="entry name" value="OROTIDINE 5'-PHOSPHATE DECARBOXYLASE"/>
    <property type="match status" value="1"/>
</dbReference>
<feature type="binding site" evidence="9 11">
    <location>
        <position position="190"/>
    </location>
    <ligand>
        <name>substrate</name>
    </ligand>
</feature>
<evidence type="ECO:0000256" key="1">
    <source>
        <dbReference type="ARBA" id="ARBA00002356"/>
    </source>
</evidence>
<feature type="binding site" evidence="9 11">
    <location>
        <position position="211"/>
    </location>
    <ligand>
        <name>substrate</name>
    </ligand>
</feature>
<dbReference type="NCBIfam" id="TIGR01740">
    <property type="entry name" value="pyrF"/>
    <property type="match status" value="1"/>
</dbReference>
<evidence type="ECO:0000256" key="11">
    <source>
        <dbReference type="PIRSR" id="PIRSR614732-2"/>
    </source>
</evidence>
<sequence>MRFPNPVFVALDTPDLPRALELAESVKPYVGGLKVGLEFISALGPDGVKAMSGLGLPVFADVKFHDIPNTVAGAAKAIAGLGVSIFNVHASGGEAMMRAAVEAIAPFNPRPKLIAVTVLTSMDEAALDATGQKGPAKAQVARLAALVKKSGLDGVVCSAHELAMVREVAGPDFLTIVPGIRPAGAAIGDQKRVMTPAEARAAGADILVIGRPITGAADPAAAAQAIMEELGL</sequence>
<evidence type="ECO:0000256" key="9">
    <source>
        <dbReference type="HAMAP-Rule" id="MF_01200"/>
    </source>
</evidence>
<evidence type="ECO:0000256" key="2">
    <source>
        <dbReference type="ARBA" id="ARBA00004861"/>
    </source>
</evidence>
<dbReference type="RefSeq" id="WP_167085116.1">
    <property type="nucleotide sequence ID" value="NZ_BAAADC010000001.1"/>
</dbReference>
<evidence type="ECO:0000256" key="5">
    <source>
        <dbReference type="ARBA" id="ARBA00022975"/>
    </source>
</evidence>
<dbReference type="HAMAP" id="MF_01200_B">
    <property type="entry name" value="OMPdecase_type1_B"/>
    <property type="match status" value="1"/>
</dbReference>
<protein>
    <recommendedName>
        <fullName evidence="9">Orotidine 5'-phosphate decarboxylase</fullName>
        <ecNumber evidence="9">4.1.1.23</ecNumber>
    </recommendedName>
    <alternativeName>
        <fullName evidence="9">OMP decarboxylase</fullName>
        <shortName evidence="9">OMPDCase</shortName>
        <shortName evidence="9">OMPdecase</shortName>
    </alternativeName>
</protein>
<gene>
    <name evidence="9" type="primary">pyrF</name>
    <name evidence="14" type="ORF">FHS83_003820</name>
</gene>
<keyword evidence="15" id="KW-1185">Reference proteome</keyword>
<evidence type="ECO:0000259" key="13">
    <source>
        <dbReference type="SMART" id="SM00934"/>
    </source>
</evidence>
<dbReference type="CDD" id="cd04725">
    <property type="entry name" value="OMP_decarboxylase_like"/>
    <property type="match status" value="1"/>
</dbReference>
<accession>A0A846N5R0</accession>
<dbReference type="InterPro" id="IPR001754">
    <property type="entry name" value="OMPdeCOase_dom"/>
</dbReference>
<dbReference type="GO" id="GO:0006207">
    <property type="term" value="P:'de novo' pyrimidine nucleobase biosynthetic process"/>
    <property type="evidence" value="ECO:0007669"/>
    <property type="project" value="InterPro"/>
</dbReference>
<feature type="binding site" evidence="9 11">
    <location>
        <position position="120"/>
    </location>
    <ligand>
        <name>substrate</name>
    </ligand>
</feature>
<name>A0A846N5R0_9PROT</name>
<dbReference type="GO" id="GO:0004590">
    <property type="term" value="F:orotidine-5'-phosphate decarboxylase activity"/>
    <property type="evidence" value="ECO:0007669"/>
    <property type="project" value="UniProtKB-UniRule"/>
</dbReference>
<dbReference type="SMART" id="SM00934">
    <property type="entry name" value="OMPdecase"/>
    <property type="match status" value="1"/>
</dbReference>
<dbReference type="Pfam" id="PF00215">
    <property type="entry name" value="OMPdecase"/>
    <property type="match status" value="1"/>
</dbReference>
<evidence type="ECO:0000256" key="12">
    <source>
        <dbReference type="RuleBase" id="RU000512"/>
    </source>
</evidence>
<dbReference type="AlphaFoldDB" id="A0A846N5R0"/>
<comment type="function">
    <text evidence="1 9">Catalyzes the decarboxylation of orotidine 5'-monophosphate (OMP) to uridine 5'-monophosphate (UMP).</text>
</comment>
<evidence type="ECO:0000256" key="10">
    <source>
        <dbReference type="PIRSR" id="PIRSR614732-1"/>
    </source>
</evidence>
<dbReference type="Gene3D" id="3.20.20.70">
    <property type="entry name" value="Aldolase class I"/>
    <property type="match status" value="1"/>
</dbReference>
<comment type="caution">
    <text evidence="14">The sequence shown here is derived from an EMBL/GenBank/DDBJ whole genome shotgun (WGS) entry which is preliminary data.</text>
</comment>
<evidence type="ECO:0000256" key="4">
    <source>
        <dbReference type="ARBA" id="ARBA00022793"/>
    </source>
</evidence>
<feature type="active site" description="For OMPdecase activity" evidence="10">
    <location>
        <position position="66"/>
    </location>
</feature>
<dbReference type="GO" id="GO:0044205">
    <property type="term" value="P:'de novo' UMP biosynthetic process"/>
    <property type="evidence" value="ECO:0007669"/>
    <property type="project" value="UniProtKB-UniRule"/>
</dbReference>
<dbReference type="InterPro" id="IPR013785">
    <property type="entry name" value="Aldolase_TIM"/>
</dbReference>
<evidence type="ECO:0000256" key="7">
    <source>
        <dbReference type="ARBA" id="ARBA00049157"/>
    </source>
</evidence>
<dbReference type="FunFam" id="3.20.20.70:FF:000015">
    <property type="entry name" value="Orotidine 5'-phosphate decarboxylase"/>
    <property type="match status" value="1"/>
</dbReference>
<feature type="domain" description="Orotidine 5'-phosphate decarboxylase" evidence="13">
    <location>
        <begin position="6"/>
        <end position="226"/>
    </location>
</feature>
<feature type="binding site" evidence="9 11">
    <location>
        <position position="34"/>
    </location>
    <ligand>
        <name>substrate</name>
    </ligand>
</feature>
<comment type="pathway">
    <text evidence="2 9 12">Pyrimidine metabolism; UMP biosynthesis via de novo pathway; UMP from orotate: step 2/2.</text>
</comment>
<feature type="active site" description="Proton donor" evidence="9">
    <location>
        <position position="63"/>
    </location>
</feature>
<dbReference type="InterPro" id="IPR018089">
    <property type="entry name" value="OMPdecase_AS"/>
</dbReference>
<dbReference type="Proteomes" id="UP000570514">
    <property type="component" value="Unassembled WGS sequence"/>
</dbReference>
<comment type="catalytic activity">
    <reaction evidence="7 9 12">
        <text>orotidine 5'-phosphate + H(+) = UMP + CO2</text>
        <dbReference type="Rhea" id="RHEA:11596"/>
        <dbReference type="ChEBI" id="CHEBI:15378"/>
        <dbReference type="ChEBI" id="CHEBI:16526"/>
        <dbReference type="ChEBI" id="CHEBI:57538"/>
        <dbReference type="ChEBI" id="CHEBI:57865"/>
        <dbReference type="EC" id="4.1.1.23"/>
    </reaction>
</comment>
<feature type="active site" description="For OMPdecase activity" evidence="10">
    <location>
        <position position="61"/>
    </location>
</feature>
<dbReference type="InterPro" id="IPR047596">
    <property type="entry name" value="OMPdecase_bac"/>
</dbReference>
<feature type="active site" description="For OMPdecase activity" evidence="10">
    <location>
        <position position="63"/>
    </location>
</feature>
<dbReference type="UniPathway" id="UPA00070">
    <property type="reaction ID" value="UER00120"/>
</dbReference>
<dbReference type="PANTHER" id="PTHR32119:SF2">
    <property type="entry name" value="OROTIDINE 5'-PHOSPHATE DECARBOXYLASE"/>
    <property type="match status" value="1"/>
</dbReference>
<proteinExistence type="inferred from homology"/>
<feature type="binding site" evidence="9 11">
    <location>
        <position position="181"/>
    </location>
    <ligand>
        <name>substrate</name>
    </ligand>
</feature>
<dbReference type="InterPro" id="IPR014732">
    <property type="entry name" value="OMPdecase"/>
</dbReference>
<feature type="binding site" evidence="9 11">
    <location>
        <position position="210"/>
    </location>
    <ligand>
        <name>substrate</name>
    </ligand>
</feature>
<organism evidence="14 15">
    <name type="scientific">Rhizomicrobium palustre</name>
    <dbReference type="NCBI Taxonomy" id="189966"/>
    <lineage>
        <taxon>Bacteria</taxon>
        <taxon>Pseudomonadati</taxon>
        <taxon>Pseudomonadota</taxon>
        <taxon>Alphaproteobacteria</taxon>
        <taxon>Micropepsales</taxon>
        <taxon>Micropepsaceae</taxon>
        <taxon>Rhizomicrobium</taxon>
    </lineage>
</organism>
<keyword evidence="6 9" id="KW-0456">Lyase</keyword>
<keyword evidence="4 9" id="KW-0210">Decarboxylase</keyword>